<organism evidence="1">
    <name type="scientific">Cryptococcus bacillisporus CA1280</name>
    <dbReference type="NCBI Taxonomy" id="1296109"/>
    <lineage>
        <taxon>Eukaryota</taxon>
        <taxon>Fungi</taxon>
        <taxon>Dikarya</taxon>
        <taxon>Basidiomycota</taxon>
        <taxon>Agaricomycotina</taxon>
        <taxon>Tremellomycetes</taxon>
        <taxon>Tremellales</taxon>
        <taxon>Cryptococcaceae</taxon>
        <taxon>Cryptococcus</taxon>
        <taxon>Cryptococcus gattii species complex</taxon>
    </lineage>
</organism>
<proteinExistence type="predicted"/>
<dbReference type="OrthoDB" id="10277240at2759"/>
<dbReference type="EMBL" id="KN847975">
    <property type="protein sequence ID" value="KIR49041.1"/>
    <property type="molecule type" value="Genomic_DNA"/>
</dbReference>
<protein>
    <submittedName>
        <fullName evidence="1">Uncharacterized protein</fullName>
    </submittedName>
</protein>
<evidence type="ECO:0000313" key="1">
    <source>
        <dbReference type="EMBL" id="KIR49041.1"/>
    </source>
</evidence>
<dbReference type="HOGENOM" id="CLU_2739928_0_0_1"/>
<sequence length="71" mass="7667">MVKRESGGYVKTPMTMVAEETKAATNGPLVFSIRQWQSTGGNGTFLPPLAFPLLQERIGALTVKLDVCAKN</sequence>
<dbReference type="AlphaFoldDB" id="A0A0D0VP91"/>
<gene>
    <name evidence="1" type="ORF">I312_01189</name>
</gene>
<name>A0A0D0VP91_CRYGA</name>
<accession>A0A0D0VP91</accession>
<reference evidence="1" key="1">
    <citation type="submission" date="2015-01" db="EMBL/GenBank/DDBJ databases">
        <title>The Genome Sequence of Cryptococcus gattii CA1280.</title>
        <authorList>
            <consortium name="The Broad Institute Genomics Platform"/>
            <person name="Cuomo C."/>
            <person name="Litvintseva A."/>
            <person name="Chen Y."/>
            <person name="Heitman J."/>
            <person name="Sun S."/>
            <person name="Springer D."/>
            <person name="Dromer F."/>
            <person name="Young S."/>
            <person name="Zeng Q."/>
            <person name="Gargeya S."/>
            <person name="Abouelleil A."/>
            <person name="Alvarado L."/>
            <person name="Chapman S.B."/>
            <person name="Gainer-Dewar J."/>
            <person name="Goldberg J."/>
            <person name="Griggs A."/>
            <person name="Gujja S."/>
            <person name="Hansen M."/>
            <person name="Howarth C."/>
            <person name="Imamovic A."/>
            <person name="Larimer J."/>
            <person name="Murphy C."/>
            <person name="Naylor J."/>
            <person name="Pearson M."/>
            <person name="Priest M."/>
            <person name="Roberts A."/>
            <person name="Saif S."/>
            <person name="Shea T."/>
            <person name="Sykes S."/>
            <person name="Wortman J."/>
            <person name="Nusbaum C."/>
            <person name="Birren B."/>
        </authorList>
    </citation>
    <scope>NUCLEOTIDE SEQUENCE [LARGE SCALE GENOMIC DNA]</scope>
    <source>
        <strain evidence="1">CA1280</strain>
    </source>
</reference>